<dbReference type="STRING" id="5643.A0A060SBC9"/>
<dbReference type="HOGENOM" id="CLU_2185290_0_0_1"/>
<dbReference type="EMBL" id="CCBP010000049">
    <property type="protein sequence ID" value="CDO69594.1"/>
    <property type="molecule type" value="Genomic_DNA"/>
</dbReference>
<comment type="caution">
    <text evidence="2">The sequence shown here is derived from an EMBL/GenBank/DDBJ whole genome shotgun (WGS) entry which is preliminary data.</text>
</comment>
<name>A0A060SBC9_PYCCI</name>
<gene>
    <name evidence="2" type="ORF">BN946_scf184759.g34</name>
</gene>
<feature type="region of interest" description="Disordered" evidence="1">
    <location>
        <begin position="1"/>
        <end position="69"/>
    </location>
</feature>
<evidence type="ECO:0000313" key="2">
    <source>
        <dbReference type="EMBL" id="CDO69594.1"/>
    </source>
</evidence>
<evidence type="ECO:0000313" key="3">
    <source>
        <dbReference type="Proteomes" id="UP000029665"/>
    </source>
</evidence>
<evidence type="ECO:0000256" key="1">
    <source>
        <dbReference type="SAM" id="MobiDB-lite"/>
    </source>
</evidence>
<accession>A0A060SBC9</accession>
<feature type="compositionally biased region" description="Pro residues" evidence="1">
    <location>
        <begin position="24"/>
        <end position="34"/>
    </location>
</feature>
<keyword evidence="3" id="KW-1185">Reference proteome</keyword>
<dbReference type="AlphaFoldDB" id="A0A060SBC9"/>
<dbReference type="Proteomes" id="UP000029665">
    <property type="component" value="Unassembled WGS sequence"/>
</dbReference>
<sequence length="109" mass="11585">MQHIVTSDAPALALDDIMHSMSPSPTPAPRPPEPSSSTSSDIRLSPNASGLGTGPTMDNVMLPPRVSSPEPLEYSELEALRTRMHEYTLSSNVREAELAGMVRLSVAGS</sequence>
<reference evidence="2" key="1">
    <citation type="submission" date="2014-01" db="EMBL/GenBank/DDBJ databases">
        <title>The genome of the white-rot fungus Pycnoporus cinnabarinus: a basidiomycete model with a versatile arsenal for lignocellulosic biomass breakdown.</title>
        <authorList>
            <person name="Levasseur A."/>
            <person name="Lomascolo A."/>
            <person name="Ruiz-Duenas F.J."/>
            <person name="Uzan E."/>
            <person name="Piumi F."/>
            <person name="Kues U."/>
            <person name="Ram A.F.J."/>
            <person name="Murat C."/>
            <person name="Haon M."/>
            <person name="Benoit I."/>
            <person name="Arfi Y."/>
            <person name="Chevret D."/>
            <person name="Drula E."/>
            <person name="Kwon M.J."/>
            <person name="Gouret P."/>
            <person name="Lesage-Meessen L."/>
            <person name="Lombard V."/>
            <person name="Mariette J."/>
            <person name="Noirot C."/>
            <person name="Park J."/>
            <person name="Patyshakuliyeva A."/>
            <person name="Wieneger R.A.B."/>
            <person name="Wosten H.A.B."/>
            <person name="Martin F."/>
            <person name="Coutinho P.M."/>
            <person name="de Vries R."/>
            <person name="Martinez A.T."/>
            <person name="Klopp C."/>
            <person name="Pontarotti P."/>
            <person name="Henrissat B."/>
            <person name="Record E."/>
        </authorList>
    </citation>
    <scope>NUCLEOTIDE SEQUENCE [LARGE SCALE GENOMIC DNA]</scope>
    <source>
        <strain evidence="2">BRFM137</strain>
    </source>
</reference>
<dbReference type="OrthoDB" id="2143914at2759"/>
<protein>
    <submittedName>
        <fullName evidence="2">Uncharacterized protein</fullName>
    </submittedName>
</protein>
<organism evidence="2 3">
    <name type="scientific">Pycnoporus cinnabarinus</name>
    <name type="common">Cinnabar-red polypore</name>
    <name type="synonym">Trametes cinnabarina</name>
    <dbReference type="NCBI Taxonomy" id="5643"/>
    <lineage>
        <taxon>Eukaryota</taxon>
        <taxon>Fungi</taxon>
        <taxon>Dikarya</taxon>
        <taxon>Basidiomycota</taxon>
        <taxon>Agaricomycotina</taxon>
        <taxon>Agaricomycetes</taxon>
        <taxon>Polyporales</taxon>
        <taxon>Polyporaceae</taxon>
        <taxon>Trametes</taxon>
    </lineage>
</organism>
<proteinExistence type="predicted"/>